<dbReference type="AlphaFoldDB" id="A0A6G9RM86"/>
<dbReference type="InterPro" id="IPR025966">
    <property type="entry name" value="OppC_N"/>
</dbReference>
<proteinExistence type="inferred from homology"/>
<organism evidence="10 11">
    <name type="scientific">Kluyvera genomosp. 3</name>
    <dbReference type="NCBI Taxonomy" id="2774055"/>
    <lineage>
        <taxon>Bacteria</taxon>
        <taxon>Pseudomonadati</taxon>
        <taxon>Pseudomonadota</taxon>
        <taxon>Gammaproteobacteria</taxon>
        <taxon>Enterobacterales</taxon>
        <taxon>Enterobacteriaceae</taxon>
        <taxon>Kluyvera</taxon>
    </lineage>
</organism>
<dbReference type="Pfam" id="PF00528">
    <property type="entry name" value="BPD_transp_1"/>
    <property type="match status" value="1"/>
</dbReference>
<gene>
    <name evidence="10" type="ORF">GY169_15195</name>
</gene>
<feature type="transmembrane region" description="Helical" evidence="8">
    <location>
        <begin position="237"/>
        <end position="262"/>
    </location>
</feature>
<dbReference type="CDD" id="cd06261">
    <property type="entry name" value="TM_PBP2"/>
    <property type="match status" value="1"/>
</dbReference>
<feature type="transmembrane region" description="Helical" evidence="8">
    <location>
        <begin position="30"/>
        <end position="51"/>
    </location>
</feature>
<feature type="domain" description="ABC transmembrane type-1" evidence="9">
    <location>
        <begin position="96"/>
        <end position="295"/>
    </location>
</feature>
<dbReference type="RefSeq" id="WP_167576241.1">
    <property type="nucleotide sequence ID" value="NZ_CP050321.1"/>
</dbReference>
<dbReference type="Pfam" id="PF12911">
    <property type="entry name" value="OppC_N"/>
    <property type="match status" value="1"/>
</dbReference>
<dbReference type="EMBL" id="CP050321">
    <property type="protein sequence ID" value="QIR28066.1"/>
    <property type="molecule type" value="Genomic_DNA"/>
</dbReference>
<dbReference type="KEGG" id="kgn:GY169_15195"/>
<evidence type="ECO:0000256" key="5">
    <source>
        <dbReference type="ARBA" id="ARBA00022692"/>
    </source>
</evidence>
<evidence type="ECO:0000256" key="8">
    <source>
        <dbReference type="RuleBase" id="RU363032"/>
    </source>
</evidence>
<name>A0A6G9RM86_9ENTR</name>
<evidence type="ECO:0000256" key="3">
    <source>
        <dbReference type="ARBA" id="ARBA00022475"/>
    </source>
</evidence>
<dbReference type="InterPro" id="IPR050366">
    <property type="entry name" value="BP-dependent_transpt_permease"/>
</dbReference>
<dbReference type="InterPro" id="IPR035906">
    <property type="entry name" value="MetI-like_sf"/>
</dbReference>
<evidence type="ECO:0000256" key="6">
    <source>
        <dbReference type="ARBA" id="ARBA00022989"/>
    </source>
</evidence>
<dbReference type="PANTHER" id="PTHR43386">
    <property type="entry name" value="OLIGOPEPTIDE TRANSPORT SYSTEM PERMEASE PROTEIN APPC"/>
    <property type="match status" value="1"/>
</dbReference>
<feature type="transmembrane region" description="Helical" evidence="8">
    <location>
        <begin position="98"/>
        <end position="123"/>
    </location>
</feature>
<evidence type="ECO:0000256" key="2">
    <source>
        <dbReference type="ARBA" id="ARBA00022448"/>
    </source>
</evidence>
<feature type="transmembrane region" description="Helical" evidence="8">
    <location>
        <begin position="166"/>
        <end position="185"/>
    </location>
</feature>
<comment type="subcellular location">
    <subcellularLocation>
        <location evidence="1">Cell inner membrane</location>
        <topology evidence="1">Multi-pass membrane protein</topology>
    </subcellularLocation>
    <subcellularLocation>
        <location evidence="8">Cell membrane</location>
        <topology evidence="8">Multi-pass membrane protein</topology>
    </subcellularLocation>
</comment>
<dbReference type="PANTHER" id="PTHR43386:SF1">
    <property type="entry name" value="D,D-DIPEPTIDE TRANSPORT SYSTEM PERMEASE PROTEIN DDPC-RELATED"/>
    <property type="match status" value="1"/>
</dbReference>
<evidence type="ECO:0000259" key="9">
    <source>
        <dbReference type="PROSITE" id="PS50928"/>
    </source>
</evidence>
<feature type="transmembrane region" description="Helical" evidence="8">
    <location>
        <begin position="212"/>
        <end position="231"/>
    </location>
</feature>
<dbReference type="GO" id="GO:0055085">
    <property type="term" value="P:transmembrane transport"/>
    <property type="evidence" value="ECO:0007669"/>
    <property type="project" value="InterPro"/>
</dbReference>
<protein>
    <submittedName>
        <fullName evidence="10">ABC transporter permease</fullName>
    </submittedName>
</protein>
<keyword evidence="5 8" id="KW-0812">Transmembrane</keyword>
<keyword evidence="11" id="KW-1185">Reference proteome</keyword>
<dbReference type="GO" id="GO:0005886">
    <property type="term" value="C:plasma membrane"/>
    <property type="evidence" value="ECO:0007669"/>
    <property type="project" value="UniProtKB-SubCell"/>
</dbReference>
<evidence type="ECO:0000256" key="7">
    <source>
        <dbReference type="ARBA" id="ARBA00023136"/>
    </source>
</evidence>
<sequence length="309" mass="33523">MSQPLLSEPFALVPSSFWQRLWREPSARRGLVIVALMVLAALAAPLVAAWLGHGETEQFRDSALSDMGIPLGPTAAFPLGADDNGRDVLVRTLYGTRISLLIAVPATTLAMVIGLFVGLIGGYRGGRIDALCQQLINLVLSFPFVVTALSLLALNQGGESGPRVDPLWVVIFVITFFSWGYFARLSRGLVLDIRQQEFVAAATLMGESQWRILWRDIIPGVLPTMGIYWAIQLPTNIIAEATLSFLGVGIPAPAASLGNMIADVQRSAMYQVQPWFLAAPALALFITVLGFNCLSSGLRNVLDPHLERR</sequence>
<dbReference type="SUPFAM" id="SSF161098">
    <property type="entry name" value="MetI-like"/>
    <property type="match status" value="1"/>
</dbReference>
<accession>A0A6G9RM86</accession>
<keyword evidence="2 8" id="KW-0813">Transport</keyword>
<dbReference type="InterPro" id="IPR000515">
    <property type="entry name" value="MetI-like"/>
</dbReference>
<feature type="transmembrane region" description="Helical" evidence="8">
    <location>
        <begin position="135"/>
        <end position="154"/>
    </location>
</feature>
<dbReference type="Gene3D" id="1.10.3720.10">
    <property type="entry name" value="MetI-like"/>
    <property type="match status" value="1"/>
</dbReference>
<keyword evidence="4" id="KW-0997">Cell inner membrane</keyword>
<feature type="transmembrane region" description="Helical" evidence="8">
    <location>
        <begin position="274"/>
        <end position="298"/>
    </location>
</feature>
<reference evidence="10 11" key="1">
    <citation type="submission" date="2020-02" db="EMBL/GenBank/DDBJ databases">
        <title>Whole genome PO2S7.</title>
        <authorList>
            <person name="Singha K.M."/>
        </authorList>
    </citation>
    <scope>NUCLEOTIDE SEQUENCE [LARGE SCALE GENOMIC DNA]</scope>
    <source>
        <strain evidence="10 11">PO2S7</strain>
    </source>
</reference>
<evidence type="ECO:0000313" key="11">
    <source>
        <dbReference type="Proteomes" id="UP000503580"/>
    </source>
</evidence>
<keyword evidence="6 8" id="KW-1133">Transmembrane helix</keyword>
<dbReference type="Proteomes" id="UP000503580">
    <property type="component" value="Chromosome"/>
</dbReference>
<evidence type="ECO:0000313" key="10">
    <source>
        <dbReference type="EMBL" id="QIR28066.1"/>
    </source>
</evidence>
<dbReference type="PROSITE" id="PS50928">
    <property type="entry name" value="ABC_TM1"/>
    <property type="match status" value="1"/>
</dbReference>
<comment type="similarity">
    <text evidence="8">Belongs to the binding-protein-dependent transport system permease family.</text>
</comment>
<evidence type="ECO:0000256" key="1">
    <source>
        <dbReference type="ARBA" id="ARBA00004429"/>
    </source>
</evidence>
<keyword evidence="7 8" id="KW-0472">Membrane</keyword>
<evidence type="ECO:0000256" key="4">
    <source>
        <dbReference type="ARBA" id="ARBA00022519"/>
    </source>
</evidence>
<keyword evidence="3" id="KW-1003">Cell membrane</keyword>